<dbReference type="Proteomes" id="UP001139353">
    <property type="component" value="Unassembled WGS sequence"/>
</dbReference>
<evidence type="ECO:0000256" key="3">
    <source>
        <dbReference type="ARBA" id="ARBA00022982"/>
    </source>
</evidence>
<accession>A0A9X1YPW4</accession>
<dbReference type="Gene3D" id="3.30.70.20">
    <property type="match status" value="1"/>
</dbReference>
<sequence>MKVLADKGKCCGHARCNAVAPDIFTLDDNGYIAVAEIIVPAEMEGQARRGVRACPERVLALDDDGMAATHGQASAPSPGNR</sequence>
<reference evidence="6" key="1">
    <citation type="submission" date="2021-11" db="EMBL/GenBank/DDBJ databases">
        <title>BS-T2-15 a new species belonging to the Comamonadaceae family isolated from the soil of a French oak forest.</title>
        <authorList>
            <person name="Mieszkin S."/>
            <person name="Alain K."/>
        </authorList>
    </citation>
    <scope>NUCLEOTIDE SEQUENCE</scope>
    <source>
        <strain evidence="6">BS-T2-15</strain>
    </source>
</reference>
<dbReference type="RefSeq" id="WP_275681667.1">
    <property type="nucleotide sequence ID" value="NZ_JAJLJH010000001.1"/>
</dbReference>
<dbReference type="InterPro" id="IPR051269">
    <property type="entry name" value="Fe-S_cluster_ET"/>
</dbReference>
<name>A0A9X1YPW4_9BURK</name>
<dbReference type="PANTHER" id="PTHR36923:SF3">
    <property type="entry name" value="FERREDOXIN"/>
    <property type="match status" value="1"/>
</dbReference>
<keyword evidence="2" id="KW-0479">Metal-binding</keyword>
<evidence type="ECO:0000256" key="2">
    <source>
        <dbReference type="ARBA" id="ARBA00022723"/>
    </source>
</evidence>
<proteinExistence type="predicted"/>
<keyword evidence="7" id="KW-1185">Reference proteome</keyword>
<keyword evidence="5" id="KW-0411">Iron-sulfur</keyword>
<evidence type="ECO:0000256" key="1">
    <source>
        <dbReference type="ARBA" id="ARBA00022448"/>
    </source>
</evidence>
<dbReference type="EMBL" id="JAJLJH010000001">
    <property type="protein sequence ID" value="MCK9685671.1"/>
    <property type="molecule type" value="Genomic_DNA"/>
</dbReference>
<dbReference type="GO" id="GO:0046872">
    <property type="term" value="F:metal ion binding"/>
    <property type="evidence" value="ECO:0007669"/>
    <property type="project" value="UniProtKB-KW"/>
</dbReference>
<organism evidence="6 7">
    <name type="scientific">Scleromatobacter humisilvae</name>
    <dbReference type="NCBI Taxonomy" id="2897159"/>
    <lineage>
        <taxon>Bacteria</taxon>
        <taxon>Pseudomonadati</taxon>
        <taxon>Pseudomonadota</taxon>
        <taxon>Betaproteobacteria</taxon>
        <taxon>Burkholderiales</taxon>
        <taxon>Sphaerotilaceae</taxon>
        <taxon>Scleromatobacter</taxon>
    </lineage>
</organism>
<keyword evidence="4" id="KW-0408">Iron</keyword>
<comment type="caution">
    <text evidence="6">The sequence shown here is derived from an EMBL/GenBank/DDBJ whole genome shotgun (WGS) entry which is preliminary data.</text>
</comment>
<dbReference type="AlphaFoldDB" id="A0A9X1YPW4"/>
<gene>
    <name evidence="6" type="ORF">LPC04_08110</name>
</gene>
<evidence type="ECO:0000313" key="7">
    <source>
        <dbReference type="Proteomes" id="UP001139353"/>
    </source>
</evidence>
<keyword evidence="3" id="KW-0249">Electron transport</keyword>
<evidence type="ECO:0000256" key="4">
    <source>
        <dbReference type="ARBA" id="ARBA00023004"/>
    </source>
</evidence>
<protein>
    <submittedName>
        <fullName evidence="6">Ferredoxin</fullName>
    </submittedName>
</protein>
<dbReference type="Pfam" id="PF13459">
    <property type="entry name" value="Fer4_15"/>
    <property type="match status" value="1"/>
</dbReference>
<dbReference type="SUPFAM" id="SSF54862">
    <property type="entry name" value="4Fe-4S ferredoxins"/>
    <property type="match status" value="1"/>
</dbReference>
<dbReference type="PANTHER" id="PTHR36923">
    <property type="entry name" value="FERREDOXIN"/>
    <property type="match status" value="1"/>
</dbReference>
<dbReference type="GO" id="GO:0051536">
    <property type="term" value="F:iron-sulfur cluster binding"/>
    <property type="evidence" value="ECO:0007669"/>
    <property type="project" value="UniProtKB-KW"/>
</dbReference>
<evidence type="ECO:0000256" key="5">
    <source>
        <dbReference type="ARBA" id="ARBA00023014"/>
    </source>
</evidence>
<keyword evidence="1" id="KW-0813">Transport</keyword>
<evidence type="ECO:0000313" key="6">
    <source>
        <dbReference type="EMBL" id="MCK9685671.1"/>
    </source>
</evidence>